<keyword evidence="6" id="KW-0812">Transmembrane</keyword>
<keyword evidence="4" id="KW-0175">Coiled coil</keyword>
<dbReference type="Proteomes" id="UP001153069">
    <property type="component" value="Unassembled WGS sequence"/>
</dbReference>
<dbReference type="EMBL" id="CAICTM010000854">
    <property type="protein sequence ID" value="CAB9517413.1"/>
    <property type="molecule type" value="Genomic_DNA"/>
</dbReference>
<dbReference type="SUPFAM" id="SSF48403">
    <property type="entry name" value="Ankyrin repeat"/>
    <property type="match status" value="1"/>
</dbReference>
<feature type="transmembrane region" description="Helical" evidence="6">
    <location>
        <begin position="731"/>
        <end position="753"/>
    </location>
</feature>
<feature type="repeat" description="ANK" evidence="3">
    <location>
        <begin position="360"/>
        <end position="392"/>
    </location>
</feature>
<keyword evidence="1" id="KW-0677">Repeat</keyword>
<keyword evidence="2 3" id="KW-0040">ANK repeat</keyword>
<dbReference type="SMART" id="SM00248">
    <property type="entry name" value="ANK"/>
    <property type="match status" value="4"/>
</dbReference>
<evidence type="ECO:0000313" key="8">
    <source>
        <dbReference type="Proteomes" id="UP001153069"/>
    </source>
</evidence>
<evidence type="ECO:0000256" key="4">
    <source>
        <dbReference type="SAM" id="Coils"/>
    </source>
</evidence>
<feature type="transmembrane region" description="Helical" evidence="6">
    <location>
        <begin position="654"/>
        <end position="687"/>
    </location>
</feature>
<feature type="transmembrane region" description="Helical" evidence="6">
    <location>
        <begin position="914"/>
        <end position="936"/>
    </location>
</feature>
<dbReference type="PROSITE" id="PS50088">
    <property type="entry name" value="ANK_REPEAT"/>
    <property type="match status" value="1"/>
</dbReference>
<evidence type="ECO:0000256" key="6">
    <source>
        <dbReference type="SAM" id="Phobius"/>
    </source>
</evidence>
<keyword evidence="6" id="KW-1133">Transmembrane helix</keyword>
<feature type="region of interest" description="Disordered" evidence="5">
    <location>
        <begin position="1"/>
        <end position="26"/>
    </location>
</feature>
<feature type="compositionally biased region" description="Polar residues" evidence="5">
    <location>
        <begin position="48"/>
        <end position="67"/>
    </location>
</feature>
<dbReference type="InterPro" id="IPR036770">
    <property type="entry name" value="Ankyrin_rpt-contain_sf"/>
</dbReference>
<sequence>MSDSNGPETDPYHYHEVPISETDLQAPVRSRVLLSSTMMSAEMVLAASGSSPRSDGHLQSEQPQPTGSAEPRDIGVNGPSSISTSITTVPELAALKKFPQEQRENNKETALIASPKKSLTDFKSSTTIVSSILSKKVGALTKEAAKMKNLNLMEAVQVVANYIPVVGGNSSNLRASRVRLTRQPMDTVDADELADSPLHKACALSATTSLSSSTSIQGGDLATIKRLVAEDPSRLHYQLPSSGDSPLHIAIKFGAMQWLQIQDFPGGGGTSNLAVVEYLIKADIDYLRREAVKKQKAAGTSAPIALGSLISKTALYKRDFCGKELPLHSAVVEGYEGAVRVLLNADKDADYDTILARDVNSNLPLHLAVHGDDITLVKLLLEADAKREEIHMKRRQTVGRLRREPKRFPSVIAPNDAENIPLHLSLSSVHKFEMWRLLLDADETKETLHAKNREGVTPFRFFVDRPLLCKDEEEFVDTHLAEAILDRLLSGKRLEPWDDHLKRSVAKSKRMQVAMNEAAANRLPVVIFIADLYSHIISAAILWEGTQNYLLTDGARELPWMGETLFVLCAYYLMRELVQLYLTRDLYWADFWNYTDIVRIGLLFVLALIIHGSYYDPYDKEDSDEYLVRRMLLAMAVFVYMGLVSFLRITYLPFALFVGGTGAIVSTLIPFMVTFILMLALFAYGWWVGGFKSTYTGEEQSYLQWFYEIFLSALNGPESLATMEPAYIHNAAWTVLFMLLVQIFMLNVLIAVVTSAWDKVTEKQTTVFWQYRLEYAAGVLPIEYFFRRYLGSTCVYRWIAKLGGFIDSLDDKGYRDHVNWDLYPYSLVMDDSSLYWESNQFVQMVSEEVKKQQRSHRPPMLDDSLSPRSHKRQEEVLAEQQSKALKKWKQMRSFESDMKFSRSFFERVCTRLRVILFFVLYVFFFFLGFITFGFWWPRRVRSLFCAGALTSDEEDDIEEKDFSASAISLQRADADTASQERFDSLENKVDDMKQTIESLQRTIEQLVKLQQSAKTPQPSSEE</sequence>
<dbReference type="OrthoDB" id="504170at2759"/>
<protein>
    <recommendedName>
        <fullName evidence="9">Ion transport domain-containing protein</fullName>
    </recommendedName>
</protein>
<feature type="transmembrane region" description="Helical" evidence="6">
    <location>
        <begin position="627"/>
        <end position="647"/>
    </location>
</feature>
<feature type="region of interest" description="Disordered" evidence="5">
    <location>
        <begin position="850"/>
        <end position="869"/>
    </location>
</feature>
<evidence type="ECO:0000313" key="7">
    <source>
        <dbReference type="EMBL" id="CAB9517413.1"/>
    </source>
</evidence>
<evidence type="ECO:0008006" key="9">
    <source>
        <dbReference type="Google" id="ProtNLM"/>
    </source>
</evidence>
<dbReference type="Gene3D" id="1.25.40.20">
    <property type="entry name" value="Ankyrin repeat-containing domain"/>
    <property type="match status" value="1"/>
</dbReference>
<gene>
    <name evidence="7" type="ORF">SEMRO_855_G211370.1</name>
</gene>
<dbReference type="InterPro" id="IPR002110">
    <property type="entry name" value="Ankyrin_rpt"/>
</dbReference>
<feature type="region of interest" description="Disordered" evidence="5">
    <location>
        <begin position="44"/>
        <end position="85"/>
    </location>
</feature>
<keyword evidence="8" id="KW-1185">Reference proteome</keyword>
<dbReference type="PANTHER" id="PTHR24161:SF85">
    <property type="entry name" value="PALMITOYLTRANSFERASE HIP14"/>
    <property type="match status" value="1"/>
</dbReference>
<evidence type="ECO:0000256" key="3">
    <source>
        <dbReference type="PROSITE-ProRule" id="PRU00023"/>
    </source>
</evidence>
<evidence type="ECO:0000256" key="2">
    <source>
        <dbReference type="ARBA" id="ARBA00023043"/>
    </source>
</evidence>
<evidence type="ECO:0000256" key="1">
    <source>
        <dbReference type="ARBA" id="ARBA00022737"/>
    </source>
</evidence>
<name>A0A9N8EAT3_9STRA</name>
<evidence type="ECO:0000256" key="5">
    <source>
        <dbReference type="SAM" id="MobiDB-lite"/>
    </source>
</evidence>
<comment type="caution">
    <text evidence="7">The sequence shown here is derived from an EMBL/GenBank/DDBJ whole genome shotgun (WGS) entry which is preliminary data.</text>
</comment>
<dbReference type="PROSITE" id="PS50297">
    <property type="entry name" value="ANK_REP_REGION"/>
    <property type="match status" value="1"/>
</dbReference>
<reference evidence="7" key="1">
    <citation type="submission" date="2020-06" db="EMBL/GenBank/DDBJ databases">
        <authorList>
            <consortium name="Plant Systems Biology data submission"/>
        </authorList>
    </citation>
    <scope>NUCLEOTIDE SEQUENCE</scope>
    <source>
        <strain evidence="7">D6</strain>
    </source>
</reference>
<keyword evidence="6" id="KW-0472">Membrane</keyword>
<feature type="coiled-coil region" evidence="4">
    <location>
        <begin position="982"/>
        <end position="1012"/>
    </location>
</feature>
<proteinExistence type="predicted"/>
<organism evidence="7 8">
    <name type="scientific">Seminavis robusta</name>
    <dbReference type="NCBI Taxonomy" id="568900"/>
    <lineage>
        <taxon>Eukaryota</taxon>
        <taxon>Sar</taxon>
        <taxon>Stramenopiles</taxon>
        <taxon>Ochrophyta</taxon>
        <taxon>Bacillariophyta</taxon>
        <taxon>Bacillariophyceae</taxon>
        <taxon>Bacillariophycidae</taxon>
        <taxon>Naviculales</taxon>
        <taxon>Naviculaceae</taxon>
        <taxon>Seminavis</taxon>
    </lineage>
</organism>
<dbReference type="AlphaFoldDB" id="A0A9N8EAT3"/>
<dbReference type="PANTHER" id="PTHR24161">
    <property type="entry name" value="ANK_REP_REGION DOMAIN-CONTAINING PROTEIN-RELATED"/>
    <property type="match status" value="1"/>
</dbReference>
<accession>A0A9N8EAT3</accession>